<name>A0A1V2XY73_9BURK</name>
<accession>A0A1V2XY73</accession>
<dbReference type="AlphaFoldDB" id="A0A1V2XY73"/>
<sequence length="74" mass="8126">MRSERDVGRNGHGVGDGRRQGERGQHGRHGMQGFHRGSLEKVCSVSVARRMPRLTRETLTGAAIEEARGSRIAC</sequence>
<protein>
    <submittedName>
        <fullName evidence="2">Uncharacterized protein</fullName>
    </submittedName>
</protein>
<proteinExistence type="predicted"/>
<feature type="region of interest" description="Disordered" evidence="1">
    <location>
        <begin position="1"/>
        <end position="37"/>
    </location>
</feature>
<organism evidence="2 3">
    <name type="scientific">Burkholderia cenocepacia</name>
    <dbReference type="NCBI Taxonomy" id="95486"/>
    <lineage>
        <taxon>Bacteria</taxon>
        <taxon>Pseudomonadati</taxon>
        <taxon>Pseudomonadota</taxon>
        <taxon>Betaproteobacteria</taxon>
        <taxon>Burkholderiales</taxon>
        <taxon>Burkholderiaceae</taxon>
        <taxon>Burkholderia</taxon>
        <taxon>Burkholderia cepacia complex</taxon>
    </lineage>
</organism>
<feature type="compositionally biased region" description="Basic and acidic residues" evidence="1">
    <location>
        <begin position="1"/>
        <end position="25"/>
    </location>
</feature>
<evidence type="ECO:0000313" key="2">
    <source>
        <dbReference type="EMBL" id="ONU80996.1"/>
    </source>
</evidence>
<dbReference type="EMBL" id="MUTJ01000076">
    <property type="protein sequence ID" value="ONU80996.1"/>
    <property type="molecule type" value="Genomic_DNA"/>
</dbReference>
<evidence type="ECO:0000313" key="3">
    <source>
        <dbReference type="Proteomes" id="UP000188543"/>
    </source>
</evidence>
<comment type="caution">
    <text evidence="2">The sequence shown here is derived from an EMBL/GenBank/DDBJ whole genome shotgun (WGS) entry which is preliminary data.</text>
</comment>
<gene>
    <name evidence="2" type="ORF">A8E72_24140</name>
</gene>
<reference evidence="2 3" key="1">
    <citation type="submission" date="2016-08" db="EMBL/GenBank/DDBJ databases">
        <authorList>
            <person name="Seilhamer J.J."/>
        </authorList>
    </citation>
    <scope>NUCLEOTIDE SEQUENCE [LARGE SCALE GENOMIC DNA]</scope>
    <source>
        <strain evidence="2 3">VC14762</strain>
    </source>
</reference>
<evidence type="ECO:0000256" key="1">
    <source>
        <dbReference type="SAM" id="MobiDB-lite"/>
    </source>
</evidence>
<dbReference type="Proteomes" id="UP000188543">
    <property type="component" value="Unassembled WGS sequence"/>
</dbReference>